<feature type="domain" description="Tyr recombinase" evidence="2">
    <location>
        <begin position="216"/>
        <end position="406"/>
    </location>
</feature>
<dbReference type="STRING" id="1114924.SAMN05216258_10651"/>
<organism evidence="3 4">
    <name type="scientific">Albimonas pacifica</name>
    <dbReference type="NCBI Taxonomy" id="1114924"/>
    <lineage>
        <taxon>Bacteria</taxon>
        <taxon>Pseudomonadati</taxon>
        <taxon>Pseudomonadota</taxon>
        <taxon>Alphaproteobacteria</taxon>
        <taxon>Rhodobacterales</taxon>
        <taxon>Paracoccaceae</taxon>
        <taxon>Albimonas</taxon>
    </lineage>
</organism>
<keyword evidence="4" id="KW-1185">Reference proteome</keyword>
<name>A0A1I3HKP8_9RHOB</name>
<dbReference type="InterPro" id="IPR011010">
    <property type="entry name" value="DNA_brk_join_enz"/>
</dbReference>
<dbReference type="RefSeq" id="WP_092860422.1">
    <property type="nucleotide sequence ID" value="NZ_FOQH01000006.1"/>
</dbReference>
<accession>A0A1I3HKP8</accession>
<keyword evidence="1" id="KW-0233">DNA recombination</keyword>
<evidence type="ECO:0000259" key="2">
    <source>
        <dbReference type="PROSITE" id="PS51898"/>
    </source>
</evidence>
<dbReference type="GO" id="GO:0003677">
    <property type="term" value="F:DNA binding"/>
    <property type="evidence" value="ECO:0007669"/>
    <property type="project" value="InterPro"/>
</dbReference>
<dbReference type="InterPro" id="IPR013762">
    <property type="entry name" value="Integrase-like_cat_sf"/>
</dbReference>
<dbReference type="InterPro" id="IPR002104">
    <property type="entry name" value="Integrase_catalytic"/>
</dbReference>
<dbReference type="Gene3D" id="1.10.443.10">
    <property type="entry name" value="Intergrase catalytic core"/>
    <property type="match status" value="1"/>
</dbReference>
<dbReference type="GO" id="GO:0015074">
    <property type="term" value="P:DNA integration"/>
    <property type="evidence" value="ECO:0007669"/>
    <property type="project" value="InterPro"/>
</dbReference>
<evidence type="ECO:0000313" key="3">
    <source>
        <dbReference type="EMBL" id="SFI36315.1"/>
    </source>
</evidence>
<dbReference type="EMBL" id="FOQH01000006">
    <property type="protein sequence ID" value="SFI36315.1"/>
    <property type="molecule type" value="Genomic_DNA"/>
</dbReference>
<protein>
    <recommendedName>
        <fullName evidence="2">Tyr recombinase domain-containing protein</fullName>
    </recommendedName>
</protein>
<proteinExistence type="predicted"/>
<sequence length="415" mass="45971">MKPAGWPRYMREKRLAGGATAYFWEPPGIYRKAGLALRAEPLGRDYAAAVTRAEILNAEVDAWRKGRGGEKVPQGVGTLRWCFHVYQTESLSWRENVSERSRGEYARNLRMIAEMPLERPARGLATVGDLPLAAITPAAADRIYSRLRVKRIEREVDGRQVVEEVPRLRQAHLALDIARRAWSVVARVQPEHFPKTPAGFVAQPFHGIERIRSPRKVKPAATLEEAYALAAALRDMGHPHLGAAALIAFEWVQRPENILAGWIRWTDYAPGERAMILHHKTGERVEHPLSDEDGSPLYPELEAWLADLDVLGVSIVLQVGARGPGKGKPRPYDPKQAAGFVRQARKAAGLGDHVTLDACRHGGLTELGDAEVTEAEGMATSGHKTPSAYRGYVKRTAAQRLSAARKRRAWRESGG</sequence>
<dbReference type="OrthoDB" id="7510934at2"/>
<dbReference type="Proteomes" id="UP000199377">
    <property type="component" value="Unassembled WGS sequence"/>
</dbReference>
<evidence type="ECO:0000256" key="1">
    <source>
        <dbReference type="ARBA" id="ARBA00023172"/>
    </source>
</evidence>
<reference evidence="3 4" key="1">
    <citation type="submission" date="2016-10" db="EMBL/GenBank/DDBJ databases">
        <authorList>
            <person name="de Groot N.N."/>
        </authorList>
    </citation>
    <scope>NUCLEOTIDE SEQUENCE [LARGE SCALE GENOMIC DNA]</scope>
    <source>
        <strain evidence="3 4">CGMCC 1.11030</strain>
    </source>
</reference>
<evidence type="ECO:0000313" key="4">
    <source>
        <dbReference type="Proteomes" id="UP000199377"/>
    </source>
</evidence>
<gene>
    <name evidence="3" type="ORF">SAMN05216258_10651</name>
</gene>
<dbReference type="SUPFAM" id="SSF56349">
    <property type="entry name" value="DNA breaking-rejoining enzymes"/>
    <property type="match status" value="1"/>
</dbReference>
<dbReference type="AlphaFoldDB" id="A0A1I3HKP8"/>
<dbReference type="PROSITE" id="PS51898">
    <property type="entry name" value="TYR_RECOMBINASE"/>
    <property type="match status" value="1"/>
</dbReference>
<dbReference type="GO" id="GO:0006310">
    <property type="term" value="P:DNA recombination"/>
    <property type="evidence" value="ECO:0007669"/>
    <property type="project" value="UniProtKB-KW"/>
</dbReference>